<dbReference type="PANTHER" id="PTHR38110">
    <property type="entry name" value="CHROMOSOME 23, WHOLE GENOME SHOTGUN SEQUENCE"/>
    <property type="match status" value="1"/>
</dbReference>
<dbReference type="PANTHER" id="PTHR38110:SF1">
    <property type="entry name" value="THIOESTERASE DOMAIN-CONTAINING PROTEIN"/>
    <property type="match status" value="1"/>
</dbReference>
<proteinExistence type="predicted"/>
<evidence type="ECO:0000259" key="2">
    <source>
        <dbReference type="Pfam" id="PF20789"/>
    </source>
</evidence>
<evidence type="ECO:0008006" key="5">
    <source>
        <dbReference type="Google" id="ProtNLM"/>
    </source>
</evidence>
<keyword evidence="4" id="KW-1185">Reference proteome</keyword>
<reference evidence="3" key="2">
    <citation type="journal article" date="2023" name="IMA Fungus">
        <title>Comparative genomic study of the Penicillium genus elucidates a diverse pangenome and 15 lateral gene transfer events.</title>
        <authorList>
            <person name="Petersen C."/>
            <person name="Sorensen T."/>
            <person name="Nielsen M.R."/>
            <person name="Sondergaard T.E."/>
            <person name="Sorensen J.L."/>
            <person name="Fitzpatrick D.A."/>
            <person name="Frisvad J.C."/>
            <person name="Nielsen K.L."/>
        </authorList>
    </citation>
    <scope>NUCLEOTIDE SEQUENCE</scope>
    <source>
        <strain evidence="3">IBT 30069</strain>
    </source>
</reference>
<feature type="domain" description="Acyl-CoA thioesterase-like C-terminal" evidence="2">
    <location>
        <begin position="218"/>
        <end position="354"/>
    </location>
</feature>
<name>A0A9W9FTL6_9EURO</name>
<gene>
    <name evidence="3" type="ORF">N7456_002901</name>
</gene>
<dbReference type="InterPro" id="IPR029069">
    <property type="entry name" value="HotDog_dom_sf"/>
</dbReference>
<dbReference type="InterPro" id="IPR052389">
    <property type="entry name" value="Sec_Metab_Biosynth-Assoc"/>
</dbReference>
<reference evidence="3" key="1">
    <citation type="submission" date="2022-11" db="EMBL/GenBank/DDBJ databases">
        <authorList>
            <person name="Petersen C."/>
        </authorList>
    </citation>
    <scope>NUCLEOTIDE SEQUENCE</scope>
    <source>
        <strain evidence="3">IBT 30069</strain>
    </source>
</reference>
<dbReference type="Pfam" id="PF13622">
    <property type="entry name" value="4HBT_3"/>
    <property type="match status" value="1"/>
</dbReference>
<dbReference type="AlphaFoldDB" id="A0A9W9FTL6"/>
<dbReference type="Gene3D" id="2.40.160.210">
    <property type="entry name" value="Acyl-CoA thioesterase, double hotdog domain"/>
    <property type="match status" value="1"/>
</dbReference>
<organism evidence="3 4">
    <name type="scientific">Penicillium angulare</name>
    <dbReference type="NCBI Taxonomy" id="116970"/>
    <lineage>
        <taxon>Eukaryota</taxon>
        <taxon>Fungi</taxon>
        <taxon>Dikarya</taxon>
        <taxon>Ascomycota</taxon>
        <taxon>Pezizomycotina</taxon>
        <taxon>Eurotiomycetes</taxon>
        <taxon>Eurotiomycetidae</taxon>
        <taxon>Eurotiales</taxon>
        <taxon>Aspergillaceae</taxon>
        <taxon>Penicillium</taxon>
    </lineage>
</organism>
<accession>A0A9W9FTL6</accession>
<protein>
    <recommendedName>
        <fullName evidence="5">Thioesterase-like superfamily-domain-containing protein</fullName>
    </recommendedName>
</protein>
<dbReference type="Pfam" id="PF20789">
    <property type="entry name" value="4HBT_3C"/>
    <property type="match status" value="1"/>
</dbReference>
<dbReference type="InterPro" id="IPR049449">
    <property type="entry name" value="TesB_ACOT8-like_N"/>
</dbReference>
<dbReference type="Proteomes" id="UP001149165">
    <property type="component" value="Unassembled WGS sequence"/>
</dbReference>
<dbReference type="EMBL" id="JAPQKH010000003">
    <property type="protein sequence ID" value="KAJ5106226.1"/>
    <property type="molecule type" value="Genomic_DNA"/>
</dbReference>
<dbReference type="SUPFAM" id="SSF54637">
    <property type="entry name" value="Thioesterase/thiol ester dehydrase-isomerase"/>
    <property type="match status" value="2"/>
</dbReference>
<sequence>MTEPSHSSTFEKAITVNPIEDNTYSAYLDPSWSVGKVPHGGYTASVLYRTAATHFAQLASTKNRWGARSPEPVALQITFQRRTFAGPAILKVQEIKLGARISTIQVTLFQARDERAATTGSKNDAPKDSELEAKVFAYITLAPPDTEEGPAVNGPWGNHLSPRPAPGSLPGGSIDFKALAENGTDGDWKSGPHAPPAILAAQHLNVYSPSSTLLPKTVEERATQVVDQWVQFTPGGTPARWSNETVSFLADTFLAALDRIGAMEETRLLATGVSAGAARDDKAVRLTTSLGLGKFWYPTVTMNIDLKTRLPPQGVEWLHSRVMTRMVRGSRADLEVLIFDQEGELVATSTQIALAVDPTRNTKGRLDGEKL</sequence>
<dbReference type="OrthoDB" id="2532955at2759"/>
<dbReference type="InterPro" id="IPR049450">
    <property type="entry name" value="ACOT8-like_C"/>
</dbReference>
<evidence type="ECO:0000313" key="4">
    <source>
        <dbReference type="Proteomes" id="UP001149165"/>
    </source>
</evidence>
<feature type="domain" description="Acyl-CoA thioesterase-like N-terminal HotDog" evidence="1">
    <location>
        <begin position="29"/>
        <end position="118"/>
    </location>
</feature>
<evidence type="ECO:0000259" key="1">
    <source>
        <dbReference type="Pfam" id="PF13622"/>
    </source>
</evidence>
<dbReference type="InterPro" id="IPR042171">
    <property type="entry name" value="Acyl-CoA_hotdog"/>
</dbReference>
<evidence type="ECO:0000313" key="3">
    <source>
        <dbReference type="EMBL" id="KAJ5106226.1"/>
    </source>
</evidence>
<comment type="caution">
    <text evidence="3">The sequence shown here is derived from an EMBL/GenBank/DDBJ whole genome shotgun (WGS) entry which is preliminary data.</text>
</comment>